<dbReference type="GO" id="GO:0009897">
    <property type="term" value="C:external side of plasma membrane"/>
    <property type="evidence" value="ECO:0007669"/>
    <property type="project" value="TreeGrafter"/>
</dbReference>
<dbReference type="Proteomes" id="UP000465112">
    <property type="component" value="Chromosome 14"/>
</dbReference>
<evidence type="ECO:0000256" key="2">
    <source>
        <dbReference type="ARBA" id="ARBA00022729"/>
    </source>
</evidence>
<keyword evidence="6" id="KW-0393">Immunoglobulin domain</keyword>
<dbReference type="SMART" id="SM00409">
    <property type="entry name" value="IG"/>
    <property type="match status" value="1"/>
</dbReference>
<keyword evidence="2" id="KW-0732">Signal</keyword>
<keyword evidence="4" id="KW-1015">Disulfide bond</keyword>
<dbReference type="InterPro" id="IPR050504">
    <property type="entry name" value="IgSF_BTN/MOG"/>
</dbReference>
<dbReference type="InterPro" id="IPR007110">
    <property type="entry name" value="Ig-like_dom"/>
</dbReference>
<evidence type="ECO:0000256" key="4">
    <source>
        <dbReference type="ARBA" id="ARBA00023157"/>
    </source>
</evidence>
<dbReference type="GO" id="GO:0050852">
    <property type="term" value="P:T cell receptor signaling pathway"/>
    <property type="evidence" value="ECO:0007669"/>
    <property type="project" value="TreeGrafter"/>
</dbReference>
<evidence type="ECO:0000256" key="5">
    <source>
        <dbReference type="ARBA" id="ARBA00023180"/>
    </source>
</evidence>
<protein>
    <recommendedName>
        <fullName evidence="7">Ig-like domain-containing protein</fullName>
    </recommendedName>
</protein>
<dbReference type="SUPFAM" id="SSF48726">
    <property type="entry name" value="Immunoglobulin"/>
    <property type="match status" value="1"/>
</dbReference>
<dbReference type="PANTHER" id="PTHR24100:SF151">
    <property type="entry name" value="ICOS LIGAND"/>
    <property type="match status" value="1"/>
</dbReference>
<dbReference type="GO" id="GO:0050863">
    <property type="term" value="P:regulation of T cell activation"/>
    <property type="evidence" value="ECO:0007669"/>
    <property type="project" value="UniProtKB-ARBA"/>
</dbReference>
<evidence type="ECO:0000259" key="7">
    <source>
        <dbReference type="PROSITE" id="PS50835"/>
    </source>
</evidence>
<comment type="subcellular location">
    <subcellularLocation>
        <location evidence="1">Membrane</location>
    </subcellularLocation>
</comment>
<keyword evidence="9" id="KW-1185">Reference proteome</keyword>
<organism evidence="8 9">
    <name type="scientific">Perca fluviatilis</name>
    <name type="common">European perch</name>
    <dbReference type="NCBI Taxonomy" id="8168"/>
    <lineage>
        <taxon>Eukaryota</taxon>
        <taxon>Metazoa</taxon>
        <taxon>Chordata</taxon>
        <taxon>Craniata</taxon>
        <taxon>Vertebrata</taxon>
        <taxon>Euteleostomi</taxon>
        <taxon>Actinopterygii</taxon>
        <taxon>Neopterygii</taxon>
        <taxon>Teleostei</taxon>
        <taxon>Neoteleostei</taxon>
        <taxon>Acanthomorphata</taxon>
        <taxon>Eupercaria</taxon>
        <taxon>Perciformes</taxon>
        <taxon>Percoidei</taxon>
        <taxon>Percidae</taxon>
        <taxon>Percinae</taxon>
        <taxon>Perca</taxon>
    </lineage>
</organism>
<dbReference type="PANTHER" id="PTHR24100">
    <property type="entry name" value="BUTYROPHILIN"/>
    <property type="match status" value="1"/>
</dbReference>
<accession>A0A6A5EPB9</accession>
<dbReference type="AlphaFoldDB" id="A0A6A5EPB9"/>
<evidence type="ECO:0000256" key="1">
    <source>
        <dbReference type="ARBA" id="ARBA00004370"/>
    </source>
</evidence>
<evidence type="ECO:0000313" key="8">
    <source>
        <dbReference type="EMBL" id="KAF1380908.1"/>
    </source>
</evidence>
<dbReference type="GO" id="GO:0001817">
    <property type="term" value="P:regulation of cytokine production"/>
    <property type="evidence" value="ECO:0007669"/>
    <property type="project" value="TreeGrafter"/>
</dbReference>
<keyword evidence="5" id="KW-0325">Glycoprotein</keyword>
<sequence>MGPFNRKIPTMIKRSLYFPDLPQVIGSLQPIVAPLGGDVILPCHVEPQLNVEEMTVEWWRVDIKLDTRDPQSDYRYVHRYHDKQHKEDMKKLMYAGRTEMFTDGLKHGNISLKISNVMCFDQGSYRCQIPQLERASVIKITVALPVQQLQILMTFIGLLVSSSGEKC</sequence>
<comment type="caution">
    <text evidence="8">The sequence shown here is derived from an EMBL/GenBank/DDBJ whole genome shotgun (WGS) entry which is preliminary data.</text>
</comment>
<dbReference type="InterPro" id="IPR013783">
    <property type="entry name" value="Ig-like_fold"/>
</dbReference>
<reference evidence="8 9" key="1">
    <citation type="submission" date="2019-06" db="EMBL/GenBank/DDBJ databases">
        <title>A chromosome-scale genome assembly of the European perch, Perca fluviatilis.</title>
        <authorList>
            <person name="Roques C."/>
            <person name="Zahm M."/>
            <person name="Cabau C."/>
            <person name="Klopp C."/>
            <person name="Bouchez O."/>
            <person name="Donnadieu C."/>
            <person name="Kuhl H."/>
            <person name="Gislard M."/>
            <person name="Guendouz S."/>
            <person name="Journot L."/>
            <person name="Haffray P."/>
            <person name="Bestin A."/>
            <person name="Morvezen R."/>
            <person name="Feron R."/>
            <person name="Wen M."/>
            <person name="Jouanno E."/>
            <person name="Herpin A."/>
            <person name="Schartl M."/>
            <person name="Postlethwait J."/>
            <person name="Schaerlinger B."/>
            <person name="Chardard D."/>
            <person name="Lecocq T."/>
            <person name="Poncet C."/>
            <person name="Jaffrelo L."/>
            <person name="Lampietro C."/>
            <person name="Guiguen Y."/>
        </authorList>
    </citation>
    <scope>NUCLEOTIDE SEQUENCE [LARGE SCALE GENOMIC DNA]</scope>
    <source>
        <tissue evidence="8">Blood</tissue>
    </source>
</reference>
<dbReference type="Gene3D" id="2.60.40.10">
    <property type="entry name" value="Immunoglobulins"/>
    <property type="match status" value="1"/>
</dbReference>
<dbReference type="InterPro" id="IPR013106">
    <property type="entry name" value="Ig_V-set"/>
</dbReference>
<evidence type="ECO:0000256" key="3">
    <source>
        <dbReference type="ARBA" id="ARBA00023136"/>
    </source>
</evidence>
<keyword evidence="3" id="KW-0472">Membrane</keyword>
<dbReference type="Pfam" id="PF07686">
    <property type="entry name" value="V-set"/>
    <property type="match status" value="1"/>
</dbReference>
<evidence type="ECO:0000313" key="9">
    <source>
        <dbReference type="Proteomes" id="UP000465112"/>
    </source>
</evidence>
<evidence type="ECO:0000256" key="6">
    <source>
        <dbReference type="ARBA" id="ARBA00023319"/>
    </source>
</evidence>
<dbReference type="InterPro" id="IPR036179">
    <property type="entry name" value="Ig-like_dom_sf"/>
</dbReference>
<gene>
    <name evidence="8" type="ORF">PFLUV_G00168940</name>
</gene>
<dbReference type="InterPro" id="IPR003599">
    <property type="entry name" value="Ig_sub"/>
</dbReference>
<dbReference type="FunFam" id="2.60.40.10:FF:000142">
    <property type="entry name" value="V-set domain-containing T-cell activation inhibitor 1"/>
    <property type="match status" value="1"/>
</dbReference>
<name>A0A6A5EPB9_PERFL</name>
<dbReference type="GO" id="GO:0005102">
    <property type="term" value="F:signaling receptor binding"/>
    <property type="evidence" value="ECO:0007669"/>
    <property type="project" value="TreeGrafter"/>
</dbReference>
<dbReference type="GO" id="GO:1903037">
    <property type="term" value="P:regulation of leukocyte cell-cell adhesion"/>
    <property type="evidence" value="ECO:0007669"/>
    <property type="project" value="UniProtKB-ARBA"/>
</dbReference>
<proteinExistence type="predicted"/>
<dbReference type="PROSITE" id="PS50835">
    <property type="entry name" value="IG_LIKE"/>
    <property type="match status" value="1"/>
</dbReference>
<dbReference type="EMBL" id="VHII01000014">
    <property type="protein sequence ID" value="KAF1380908.1"/>
    <property type="molecule type" value="Genomic_DNA"/>
</dbReference>
<feature type="domain" description="Ig-like" evidence="7">
    <location>
        <begin position="22"/>
        <end position="143"/>
    </location>
</feature>